<dbReference type="AlphaFoldDB" id="A0A2S9YQW7"/>
<evidence type="ECO:0000313" key="2">
    <source>
        <dbReference type="Proteomes" id="UP000238823"/>
    </source>
</evidence>
<accession>A0A2S9YQW7</accession>
<dbReference type="Proteomes" id="UP000238823">
    <property type="component" value="Unassembled WGS sequence"/>
</dbReference>
<organism evidence="1 2">
    <name type="scientific">Enhygromyxa salina</name>
    <dbReference type="NCBI Taxonomy" id="215803"/>
    <lineage>
        <taxon>Bacteria</taxon>
        <taxon>Pseudomonadati</taxon>
        <taxon>Myxococcota</taxon>
        <taxon>Polyangia</taxon>
        <taxon>Nannocystales</taxon>
        <taxon>Nannocystaceae</taxon>
        <taxon>Enhygromyxa</taxon>
    </lineage>
</organism>
<proteinExistence type="predicted"/>
<dbReference type="EMBL" id="PVNL01000054">
    <property type="protein sequence ID" value="PRQ07452.1"/>
    <property type="molecule type" value="Genomic_DNA"/>
</dbReference>
<protein>
    <recommendedName>
        <fullName evidence="3">Knr4/Smi1-like domain-containing protein</fullName>
    </recommendedName>
</protein>
<gene>
    <name evidence="1" type="ORF">ENSA7_28450</name>
</gene>
<dbReference type="SUPFAM" id="SSF160631">
    <property type="entry name" value="SMI1/KNR4-like"/>
    <property type="match status" value="1"/>
</dbReference>
<reference evidence="1 2" key="1">
    <citation type="submission" date="2018-03" db="EMBL/GenBank/DDBJ databases">
        <title>Draft Genome Sequences of the Obligatory Marine Myxobacteria Enhygromyxa salina SWB007.</title>
        <authorList>
            <person name="Poehlein A."/>
            <person name="Moghaddam J.A."/>
            <person name="Harms H."/>
            <person name="Alanjari M."/>
            <person name="Koenig G.M."/>
            <person name="Daniel R."/>
            <person name="Schaeberle T.F."/>
        </authorList>
    </citation>
    <scope>NUCLEOTIDE SEQUENCE [LARGE SCALE GENOMIC DNA]</scope>
    <source>
        <strain evidence="1 2">SWB007</strain>
    </source>
</reference>
<sequence length="401" mass="43120">MLGDMETTEPLTDLIALARELEEIAPWWRGWAEPITPAAISRFETANEITLPPGYRGVLEAIGDHAPVPVRPGGALARLAEATALPTTSAFLGPLDSPFPHSGSAPVELAWDEDADDYADPLWLRGCLPLAEAGCDESSVLVVSGPDRGRVWDVTPSGSPQLHPTGLEFTSWYRRELERGLAPERARVAELAALERRVADDEDDVEAAVALGRAVLVQDRAQAATLIERAWARVGPDPSVHELDRAITELDLLTGRLDRIEALAERDGPWLRAHAGIAAARAGADRRAIELFAAGGHPATLSQLVAGYHALALWRDGQARRALEVLRAGATGLANVALAAQIQTELGEVEAARQRWQRVRLGLIHAVQPKPRRPQLADFIALPCPDLPAVEAALNAAVEPI</sequence>
<evidence type="ECO:0000313" key="1">
    <source>
        <dbReference type="EMBL" id="PRQ07452.1"/>
    </source>
</evidence>
<name>A0A2S9YQW7_9BACT</name>
<comment type="caution">
    <text evidence="1">The sequence shown here is derived from an EMBL/GenBank/DDBJ whole genome shotgun (WGS) entry which is preliminary data.</text>
</comment>
<evidence type="ECO:0008006" key="3">
    <source>
        <dbReference type="Google" id="ProtNLM"/>
    </source>
</evidence>
<dbReference type="InterPro" id="IPR037883">
    <property type="entry name" value="Knr4/Smi1-like_sf"/>
</dbReference>